<dbReference type="Proteomes" id="UP000831327">
    <property type="component" value="Chromosome"/>
</dbReference>
<proteinExistence type="predicted"/>
<sequence length="78" mass="8125">MSGRAGAKARPAKAGRARKGGRWASMGPAARRWVFIGGFTLALLVGLPLAHAMVGDIGAILLGTFAFGFVVGRMTLKR</sequence>
<protein>
    <submittedName>
        <fullName evidence="3">Uncharacterized protein</fullName>
    </submittedName>
</protein>
<reference evidence="3 4" key="1">
    <citation type="journal article" date="2016" name="Microbes Environ.">
        <title>Phylogenetically diverse aerobic anoxygenic phototrophic bacteria isolated from epilithic biofilms in Tama river, Japan.</title>
        <authorList>
            <person name="Hirose S."/>
            <person name="Matsuura K."/>
            <person name="Haruta S."/>
        </authorList>
    </citation>
    <scope>NUCLEOTIDE SEQUENCE [LARGE SCALE GENOMIC DNA]</scope>
    <source>
        <strain evidence="3 4">S08</strain>
    </source>
</reference>
<dbReference type="EMBL" id="AP025637">
    <property type="protein sequence ID" value="BDG71149.1"/>
    <property type="molecule type" value="Genomic_DNA"/>
</dbReference>
<keyword evidence="4" id="KW-1185">Reference proteome</keyword>
<accession>A0ABN6P0I6</accession>
<feature type="transmembrane region" description="Helical" evidence="2">
    <location>
        <begin position="33"/>
        <end position="51"/>
    </location>
</feature>
<evidence type="ECO:0000313" key="3">
    <source>
        <dbReference type="EMBL" id="BDG71149.1"/>
    </source>
</evidence>
<evidence type="ECO:0000313" key="4">
    <source>
        <dbReference type="Proteomes" id="UP000831327"/>
    </source>
</evidence>
<feature type="compositionally biased region" description="Basic residues" evidence="1">
    <location>
        <begin position="10"/>
        <end position="21"/>
    </location>
</feature>
<feature type="region of interest" description="Disordered" evidence="1">
    <location>
        <begin position="1"/>
        <end position="23"/>
    </location>
</feature>
<keyword evidence="2" id="KW-0812">Transmembrane</keyword>
<keyword evidence="2" id="KW-1133">Transmembrane helix</keyword>
<evidence type="ECO:0000256" key="2">
    <source>
        <dbReference type="SAM" id="Phobius"/>
    </source>
</evidence>
<dbReference type="RefSeq" id="WP_244458439.1">
    <property type="nucleotide sequence ID" value="NZ_AP025637.1"/>
</dbReference>
<name>A0ABN6P0I6_9PROT</name>
<feature type="transmembrane region" description="Helical" evidence="2">
    <location>
        <begin position="57"/>
        <end position="76"/>
    </location>
</feature>
<gene>
    <name evidence="3" type="ORF">Rmf_10780</name>
</gene>
<keyword evidence="2" id="KW-0472">Membrane</keyword>
<evidence type="ECO:0000256" key="1">
    <source>
        <dbReference type="SAM" id="MobiDB-lite"/>
    </source>
</evidence>
<organism evidence="3 4">
    <name type="scientific">Roseomonas fluvialis</name>
    <dbReference type="NCBI Taxonomy" id="1750527"/>
    <lineage>
        <taxon>Bacteria</taxon>
        <taxon>Pseudomonadati</taxon>
        <taxon>Pseudomonadota</taxon>
        <taxon>Alphaproteobacteria</taxon>
        <taxon>Acetobacterales</taxon>
        <taxon>Roseomonadaceae</taxon>
        <taxon>Roseomonas</taxon>
    </lineage>
</organism>